<dbReference type="Pfam" id="PF13881">
    <property type="entry name" value="Rad60-SLD_2"/>
    <property type="match status" value="1"/>
</dbReference>
<dbReference type="InterPro" id="IPR039540">
    <property type="entry name" value="UBL3-like_ubiquitin_dom"/>
</dbReference>
<evidence type="ECO:0000313" key="3">
    <source>
        <dbReference type="EMBL" id="EWM30352.1"/>
    </source>
</evidence>
<organism evidence="3 4">
    <name type="scientific">Nannochloropsis gaditana</name>
    <dbReference type="NCBI Taxonomy" id="72520"/>
    <lineage>
        <taxon>Eukaryota</taxon>
        <taxon>Sar</taxon>
        <taxon>Stramenopiles</taxon>
        <taxon>Ochrophyta</taxon>
        <taxon>Eustigmatophyceae</taxon>
        <taxon>Eustigmatales</taxon>
        <taxon>Monodopsidaceae</taxon>
        <taxon>Nannochloropsis</taxon>
    </lineage>
</organism>
<reference evidence="3 4" key="1">
    <citation type="journal article" date="2014" name="Mol. Plant">
        <title>Chromosome Scale Genome Assembly and Transcriptome Profiling of Nannochloropsis gaditana in Nitrogen Depletion.</title>
        <authorList>
            <person name="Corteggiani Carpinelli E."/>
            <person name="Telatin A."/>
            <person name="Vitulo N."/>
            <person name="Forcato C."/>
            <person name="D'Angelo M."/>
            <person name="Schiavon R."/>
            <person name="Vezzi A."/>
            <person name="Giacometti G.M."/>
            <person name="Morosinotto T."/>
            <person name="Valle G."/>
        </authorList>
    </citation>
    <scope>NUCLEOTIDE SEQUENCE [LARGE SCALE GENOMIC DNA]</scope>
    <source>
        <strain evidence="3 4">B-31</strain>
    </source>
</reference>
<feature type="region of interest" description="Disordered" evidence="1">
    <location>
        <begin position="154"/>
        <end position="190"/>
    </location>
</feature>
<evidence type="ECO:0000313" key="4">
    <source>
        <dbReference type="Proteomes" id="UP000019335"/>
    </source>
</evidence>
<dbReference type="Proteomes" id="UP000019335">
    <property type="component" value="Chromosome 1"/>
</dbReference>
<dbReference type="AlphaFoldDB" id="W7TW35"/>
<evidence type="ECO:0000256" key="1">
    <source>
        <dbReference type="SAM" id="MobiDB-lite"/>
    </source>
</evidence>
<accession>W7TW35</accession>
<protein>
    <recommendedName>
        <fullName evidence="2">UBL3-like ubiquitin domain-containing protein</fullName>
    </recommendedName>
</protein>
<keyword evidence="4" id="KW-1185">Reference proteome</keyword>
<dbReference type="OrthoDB" id="1043111at2759"/>
<dbReference type="EMBL" id="AZIL01000038">
    <property type="protein sequence ID" value="EWM30352.1"/>
    <property type="molecule type" value="Genomic_DNA"/>
</dbReference>
<comment type="caution">
    <text evidence="3">The sequence shown here is derived from an EMBL/GenBank/DDBJ whole genome shotgun (WGS) entry which is preliminary data.</text>
</comment>
<sequence length="206" mass="22409">MPALLASTQHPSDHIHLRFIFANHDGVSVELSVPLGIRVSELKSRLREAWPEELHTDTSSGGGVSSGNQGTCFDYCSCSPEYDEEGEDRSDSEAEEDYQEEGRAIQAGVSPPRIKAPEVARLRFICMGQGLLRDTCTLQECRIPCFDTHPTPVNVSIRPAPPRPPRHGDRGHGQKKKKKTLGEDVGGLDGTRGSSLPTACVSCSIM</sequence>
<evidence type="ECO:0000259" key="2">
    <source>
        <dbReference type="Pfam" id="PF13881"/>
    </source>
</evidence>
<gene>
    <name evidence="3" type="ORF">Naga_100003g6</name>
</gene>
<feature type="domain" description="UBL3-like ubiquitin" evidence="2">
    <location>
        <begin position="116"/>
        <end position="171"/>
    </location>
</feature>
<feature type="compositionally biased region" description="Acidic residues" evidence="1">
    <location>
        <begin position="83"/>
        <end position="99"/>
    </location>
</feature>
<feature type="region of interest" description="Disordered" evidence="1">
    <location>
        <begin position="83"/>
        <end position="111"/>
    </location>
</feature>
<dbReference type="Gene3D" id="3.10.20.90">
    <property type="entry name" value="Phosphatidylinositol 3-kinase Catalytic Subunit, Chain A, domain 1"/>
    <property type="match status" value="1"/>
</dbReference>
<name>W7TW35_9STRA</name>
<proteinExistence type="predicted"/>